<comment type="cofactor">
    <cofactor evidence="1">
        <name>FAD</name>
        <dbReference type="ChEBI" id="CHEBI:57692"/>
    </cofactor>
</comment>
<evidence type="ECO:0008006" key="11">
    <source>
        <dbReference type="Google" id="ProtNLM"/>
    </source>
</evidence>
<keyword evidence="4" id="KW-0479">Metal-binding</keyword>
<evidence type="ECO:0000256" key="6">
    <source>
        <dbReference type="ARBA" id="ARBA00023002"/>
    </source>
</evidence>
<dbReference type="Proteomes" id="UP000194159">
    <property type="component" value="Plasmid pRetNXC12e"/>
</dbReference>
<name>A0AAN1BML0_RHIET</name>
<dbReference type="AlphaFoldDB" id="A0AAN1BML0"/>
<reference evidence="9 10" key="1">
    <citation type="submission" date="2017-04" db="EMBL/GenBank/DDBJ databases">
        <title>Complete genome sequences of Rhizobium genomic linages associated to common bean (phaseolus vulgaris).</title>
        <authorList>
            <person name="Santamaria R.I."/>
            <person name="Bustos P."/>
            <person name="Perez-Carrascal O."/>
            <person name="Martinez-Flores I."/>
            <person name="Juarez S."/>
            <person name="Lozano L."/>
            <person name="Miranda F."/>
            <person name="Vinuesa P."/>
            <person name="Martinez-Romero E."/>
            <person name="Cevallos M.A."/>
            <person name="Romero D."/>
            <person name="Davila G."/>
            <person name="Gonzalez V."/>
        </authorList>
    </citation>
    <scope>NUCLEOTIDE SEQUENCE [LARGE SCALE GENOMIC DNA]</scope>
    <source>
        <strain evidence="9 10">NXC12</strain>
        <plasmid evidence="10">pretnxc12e</plasmid>
    </source>
</reference>
<evidence type="ECO:0000256" key="2">
    <source>
        <dbReference type="ARBA" id="ARBA00022630"/>
    </source>
</evidence>
<keyword evidence="3" id="KW-0001">2Fe-2S</keyword>
<evidence type="ECO:0000256" key="3">
    <source>
        <dbReference type="ARBA" id="ARBA00022714"/>
    </source>
</evidence>
<keyword evidence="5" id="KW-0274">FAD</keyword>
<evidence type="ECO:0000256" key="1">
    <source>
        <dbReference type="ARBA" id="ARBA00001974"/>
    </source>
</evidence>
<keyword evidence="8" id="KW-0411">Iron-sulfur</keyword>
<dbReference type="GO" id="GO:0016491">
    <property type="term" value="F:oxidoreductase activity"/>
    <property type="evidence" value="ECO:0007669"/>
    <property type="project" value="UniProtKB-KW"/>
</dbReference>
<evidence type="ECO:0000313" key="10">
    <source>
        <dbReference type="Proteomes" id="UP000194159"/>
    </source>
</evidence>
<evidence type="ECO:0000256" key="7">
    <source>
        <dbReference type="ARBA" id="ARBA00023004"/>
    </source>
</evidence>
<dbReference type="InterPro" id="IPR050415">
    <property type="entry name" value="MRET"/>
</dbReference>
<dbReference type="GO" id="GO:0046872">
    <property type="term" value="F:metal ion binding"/>
    <property type="evidence" value="ECO:0007669"/>
    <property type="project" value="UniProtKB-KW"/>
</dbReference>
<dbReference type="PANTHER" id="PTHR47354:SF8">
    <property type="entry name" value="1,2-PHENYLACETYL-COA EPOXIDASE, SUBUNIT E"/>
    <property type="match status" value="1"/>
</dbReference>
<dbReference type="GO" id="GO:0050660">
    <property type="term" value="F:flavin adenine dinucleotide binding"/>
    <property type="evidence" value="ECO:0007669"/>
    <property type="project" value="TreeGrafter"/>
</dbReference>
<keyword evidence="9" id="KW-0614">Plasmid</keyword>
<keyword evidence="7" id="KW-0408">Iron</keyword>
<keyword evidence="6" id="KW-0560">Oxidoreductase</keyword>
<evidence type="ECO:0000256" key="8">
    <source>
        <dbReference type="ARBA" id="ARBA00023014"/>
    </source>
</evidence>
<geneLocation type="plasmid" evidence="10">
    <name>pretnxc12e</name>
</geneLocation>
<proteinExistence type="predicted"/>
<keyword evidence="2" id="KW-0285">Flavoprotein</keyword>
<sequence length="111" mass="12069">MVGGPAFLLMTVAVVLSTRARRAARSEGGAIFLGELKARCTELGDVDLVPLFSDCAEFVRVDDLKQRLAEPLSACDYFLCGPKPMVNGLMADLRKAGVARAHIHTEAFEFR</sequence>
<gene>
    <name evidence="9" type="ORF">NXC12_PE00430</name>
</gene>
<dbReference type="EMBL" id="CP020911">
    <property type="protein sequence ID" value="ARQ14025.1"/>
    <property type="molecule type" value="Genomic_DNA"/>
</dbReference>
<protein>
    <recommendedName>
        <fullName evidence="11">Oxidoreductase FAD/NAD(P)-binding domain-containing protein</fullName>
    </recommendedName>
</protein>
<evidence type="ECO:0000313" key="9">
    <source>
        <dbReference type="EMBL" id="ARQ14025.1"/>
    </source>
</evidence>
<dbReference type="GO" id="GO:0051537">
    <property type="term" value="F:2 iron, 2 sulfur cluster binding"/>
    <property type="evidence" value="ECO:0007669"/>
    <property type="project" value="UniProtKB-KW"/>
</dbReference>
<dbReference type="RefSeq" id="WP_086084264.1">
    <property type="nucleotide sequence ID" value="NZ_CP020911.1"/>
</dbReference>
<evidence type="ECO:0000256" key="5">
    <source>
        <dbReference type="ARBA" id="ARBA00022827"/>
    </source>
</evidence>
<accession>A0AAN1BML0</accession>
<dbReference type="PANTHER" id="PTHR47354">
    <property type="entry name" value="NADH OXIDOREDUCTASE HCR"/>
    <property type="match status" value="1"/>
</dbReference>
<evidence type="ECO:0000256" key="4">
    <source>
        <dbReference type="ARBA" id="ARBA00022723"/>
    </source>
</evidence>
<dbReference type="InterPro" id="IPR039261">
    <property type="entry name" value="FNR_nucleotide-bd"/>
</dbReference>
<dbReference type="SUPFAM" id="SSF52343">
    <property type="entry name" value="Ferredoxin reductase-like, C-terminal NADP-linked domain"/>
    <property type="match status" value="1"/>
</dbReference>
<dbReference type="Gene3D" id="3.40.50.80">
    <property type="entry name" value="Nucleotide-binding domain of ferredoxin-NADP reductase (FNR) module"/>
    <property type="match status" value="1"/>
</dbReference>
<organism evidence="9 10">
    <name type="scientific">Rhizobium etli</name>
    <dbReference type="NCBI Taxonomy" id="29449"/>
    <lineage>
        <taxon>Bacteria</taxon>
        <taxon>Pseudomonadati</taxon>
        <taxon>Pseudomonadota</taxon>
        <taxon>Alphaproteobacteria</taxon>
        <taxon>Hyphomicrobiales</taxon>
        <taxon>Rhizobiaceae</taxon>
        <taxon>Rhizobium/Agrobacterium group</taxon>
        <taxon>Rhizobium</taxon>
    </lineage>
</organism>